<dbReference type="CDD" id="cd02430">
    <property type="entry name" value="PTH2"/>
    <property type="match status" value="1"/>
</dbReference>
<protein>
    <recommendedName>
        <fullName evidence="1">peptidyl-tRNA hydrolase</fullName>
        <ecNumber evidence="1">3.1.1.29</ecNumber>
    </recommendedName>
</protein>
<dbReference type="NCBIfam" id="NF003314">
    <property type="entry name" value="PRK04322.1"/>
    <property type="match status" value="1"/>
</dbReference>
<keyword evidence="5" id="KW-1133">Transmembrane helix</keyword>
<gene>
    <name evidence="6" type="ORF">BDZ90DRAFT_230353</name>
</gene>
<dbReference type="NCBIfam" id="TIGR00283">
    <property type="entry name" value="arch_pth2"/>
    <property type="match status" value="1"/>
</dbReference>
<comment type="catalytic activity">
    <reaction evidence="4">
        <text>an N-acyl-L-alpha-aminoacyl-tRNA + H2O = an N-acyl-L-amino acid + a tRNA + H(+)</text>
        <dbReference type="Rhea" id="RHEA:54448"/>
        <dbReference type="Rhea" id="RHEA-COMP:10123"/>
        <dbReference type="Rhea" id="RHEA-COMP:13883"/>
        <dbReference type="ChEBI" id="CHEBI:15377"/>
        <dbReference type="ChEBI" id="CHEBI:15378"/>
        <dbReference type="ChEBI" id="CHEBI:59874"/>
        <dbReference type="ChEBI" id="CHEBI:78442"/>
        <dbReference type="ChEBI" id="CHEBI:138191"/>
        <dbReference type="EC" id="3.1.1.29"/>
    </reaction>
</comment>
<dbReference type="EMBL" id="KZ819663">
    <property type="protein sequence ID" value="PWN29481.1"/>
    <property type="molecule type" value="Genomic_DNA"/>
</dbReference>
<evidence type="ECO:0000256" key="3">
    <source>
        <dbReference type="ARBA" id="ARBA00038050"/>
    </source>
</evidence>
<evidence type="ECO:0000313" key="7">
    <source>
        <dbReference type="Proteomes" id="UP000245884"/>
    </source>
</evidence>
<evidence type="ECO:0000256" key="2">
    <source>
        <dbReference type="ARBA" id="ARBA00022801"/>
    </source>
</evidence>
<dbReference type="Gene3D" id="3.40.1490.10">
    <property type="entry name" value="Bit1"/>
    <property type="match status" value="1"/>
</dbReference>
<proteinExistence type="inferred from homology"/>
<dbReference type="InterPro" id="IPR002833">
    <property type="entry name" value="PTH2"/>
</dbReference>
<keyword evidence="5" id="KW-0472">Membrane</keyword>
<dbReference type="FunFam" id="3.40.1490.10:FF:000001">
    <property type="entry name" value="Peptidyl-tRNA hydrolase 2"/>
    <property type="match status" value="1"/>
</dbReference>
<dbReference type="OrthoDB" id="1733656at2759"/>
<keyword evidence="5" id="KW-0812">Transmembrane</keyword>
<dbReference type="SUPFAM" id="SSF102462">
    <property type="entry name" value="Peptidyl-tRNA hydrolase II"/>
    <property type="match status" value="1"/>
</dbReference>
<keyword evidence="7" id="KW-1185">Reference proteome</keyword>
<evidence type="ECO:0000256" key="4">
    <source>
        <dbReference type="ARBA" id="ARBA00048707"/>
    </source>
</evidence>
<feature type="transmembrane region" description="Helical" evidence="5">
    <location>
        <begin position="12"/>
        <end position="29"/>
    </location>
</feature>
<name>A0A316UYU3_9BASI</name>
<dbReference type="Pfam" id="PF01981">
    <property type="entry name" value="PTH2"/>
    <property type="match status" value="1"/>
</dbReference>
<sequence length="196" mass="20993">MASPASSSALYSHLALSLSTLVIGYYLGVGRSLFSTKAKYEDEADDDSDLESEDGSVDLTDEQKANGDAKMNVLKAGLLEECKLVLLVRQDLKMDKGKIAAQCSHATLACYKSMLKSNPKLLKHWETIGQAKVALKCPSEEEMNRLEAQARSLGLCAKSIRDAGRTQVAAGSKTVLGIGPGPVKIVNEVTGHLKLL</sequence>
<dbReference type="Proteomes" id="UP000245884">
    <property type="component" value="Unassembled WGS sequence"/>
</dbReference>
<dbReference type="EC" id="3.1.1.29" evidence="1"/>
<accession>A0A316UYU3</accession>
<dbReference type="GO" id="GO:0004045">
    <property type="term" value="F:peptidyl-tRNA hydrolase activity"/>
    <property type="evidence" value="ECO:0007669"/>
    <property type="project" value="UniProtKB-EC"/>
</dbReference>
<comment type="similarity">
    <text evidence="3">Belongs to the PTH2 family.</text>
</comment>
<dbReference type="GeneID" id="37027260"/>
<dbReference type="AlphaFoldDB" id="A0A316UYU3"/>
<dbReference type="RefSeq" id="XP_025364093.1">
    <property type="nucleotide sequence ID" value="XM_025505437.1"/>
</dbReference>
<dbReference type="GO" id="GO:0005829">
    <property type="term" value="C:cytosol"/>
    <property type="evidence" value="ECO:0007669"/>
    <property type="project" value="TreeGrafter"/>
</dbReference>
<reference evidence="6 7" key="1">
    <citation type="journal article" date="2018" name="Mol. Biol. Evol.">
        <title>Broad Genomic Sampling Reveals a Smut Pathogenic Ancestry of the Fungal Clade Ustilaginomycotina.</title>
        <authorList>
            <person name="Kijpornyongpan T."/>
            <person name="Mondo S.J."/>
            <person name="Barry K."/>
            <person name="Sandor L."/>
            <person name="Lee J."/>
            <person name="Lipzen A."/>
            <person name="Pangilinan J."/>
            <person name="LaButti K."/>
            <person name="Hainaut M."/>
            <person name="Henrissat B."/>
            <person name="Grigoriev I.V."/>
            <person name="Spatafora J.W."/>
            <person name="Aime M.C."/>
        </authorList>
    </citation>
    <scope>NUCLEOTIDE SEQUENCE [LARGE SCALE GENOMIC DNA]</scope>
    <source>
        <strain evidence="6 7">MCA 5214</strain>
    </source>
</reference>
<dbReference type="STRING" id="1569628.A0A316UYU3"/>
<dbReference type="PANTHER" id="PTHR12649">
    <property type="entry name" value="PEPTIDYL-TRNA HYDROLASE 2"/>
    <property type="match status" value="1"/>
</dbReference>
<evidence type="ECO:0000256" key="1">
    <source>
        <dbReference type="ARBA" id="ARBA00013260"/>
    </source>
</evidence>
<dbReference type="InterPro" id="IPR023476">
    <property type="entry name" value="Pep_tRNA_hydro_II_dom_sf"/>
</dbReference>
<evidence type="ECO:0000256" key="5">
    <source>
        <dbReference type="SAM" id="Phobius"/>
    </source>
</evidence>
<evidence type="ECO:0000313" key="6">
    <source>
        <dbReference type="EMBL" id="PWN29481.1"/>
    </source>
</evidence>
<keyword evidence="2 6" id="KW-0378">Hydrolase</keyword>
<dbReference type="PANTHER" id="PTHR12649:SF11">
    <property type="entry name" value="PEPTIDYL-TRNA HYDROLASE 2, MITOCHONDRIAL"/>
    <property type="match status" value="1"/>
</dbReference>
<organism evidence="6 7">
    <name type="scientific">Jaminaea rosea</name>
    <dbReference type="NCBI Taxonomy" id="1569628"/>
    <lineage>
        <taxon>Eukaryota</taxon>
        <taxon>Fungi</taxon>
        <taxon>Dikarya</taxon>
        <taxon>Basidiomycota</taxon>
        <taxon>Ustilaginomycotina</taxon>
        <taxon>Exobasidiomycetes</taxon>
        <taxon>Microstromatales</taxon>
        <taxon>Microstromatales incertae sedis</taxon>
        <taxon>Jaminaea</taxon>
    </lineage>
</organism>